<proteinExistence type="predicted"/>
<evidence type="ECO:0000313" key="1">
    <source>
        <dbReference type="EMBL" id="KAK9751408.1"/>
    </source>
</evidence>
<accession>A0AAW1MY74</accession>
<gene>
    <name evidence="1" type="ORF">QE152_g5001</name>
</gene>
<reference evidence="1 2" key="1">
    <citation type="journal article" date="2024" name="BMC Genomics">
        <title>De novo assembly and annotation of Popillia japonica's genome with initial clues to its potential as an invasive pest.</title>
        <authorList>
            <person name="Cucini C."/>
            <person name="Boschi S."/>
            <person name="Funari R."/>
            <person name="Cardaioli E."/>
            <person name="Iannotti N."/>
            <person name="Marturano G."/>
            <person name="Paoli F."/>
            <person name="Bruttini M."/>
            <person name="Carapelli A."/>
            <person name="Frati F."/>
            <person name="Nardi F."/>
        </authorList>
    </citation>
    <scope>NUCLEOTIDE SEQUENCE [LARGE SCALE GENOMIC DNA]</scope>
    <source>
        <strain evidence="1">DMR45628</strain>
    </source>
</reference>
<dbReference type="AlphaFoldDB" id="A0AAW1MY74"/>
<protein>
    <submittedName>
        <fullName evidence="1">Helix-turn-helix domain (DUF4817)</fullName>
    </submittedName>
</protein>
<name>A0AAW1MY74_POPJA</name>
<dbReference type="Proteomes" id="UP001458880">
    <property type="component" value="Unassembled WGS sequence"/>
</dbReference>
<sequence>MDRWTGVERAVAVRAFYKNGDSATAAQRIFRQHWTSWMCPICGAENISTALDVMDVSHLRMRLQLTDHSREIEQPPSSPWRKVDIQNWLTSKVIQYDENMVRTELLRYTLLPFRQDDSNVREDKCDSLRIIELELK</sequence>
<organism evidence="1 2">
    <name type="scientific">Popillia japonica</name>
    <name type="common">Japanese beetle</name>
    <dbReference type="NCBI Taxonomy" id="7064"/>
    <lineage>
        <taxon>Eukaryota</taxon>
        <taxon>Metazoa</taxon>
        <taxon>Ecdysozoa</taxon>
        <taxon>Arthropoda</taxon>
        <taxon>Hexapoda</taxon>
        <taxon>Insecta</taxon>
        <taxon>Pterygota</taxon>
        <taxon>Neoptera</taxon>
        <taxon>Endopterygota</taxon>
        <taxon>Coleoptera</taxon>
        <taxon>Polyphaga</taxon>
        <taxon>Scarabaeiformia</taxon>
        <taxon>Scarabaeidae</taxon>
        <taxon>Rutelinae</taxon>
        <taxon>Popillia</taxon>
    </lineage>
</organism>
<evidence type="ECO:0000313" key="2">
    <source>
        <dbReference type="Proteomes" id="UP001458880"/>
    </source>
</evidence>
<comment type="caution">
    <text evidence="1">The sequence shown here is derived from an EMBL/GenBank/DDBJ whole genome shotgun (WGS) entry which is preliminary data.</text>
</comment>
<dbReference type="EMBL" id="JASPKY010000028">
    <property type="protein sequence ID" value="KAK9751408.1"/>
    <property type="molecule type" value="Genomic_DNA"/>
</dbReference>
<keyword evidence="2" id="KW-1185">Reference proteome</keyword>